<protein>
    <submittedName>
        <fullName evidence="3">SymE family type I addiction module toxin</fullName>
    </submittedName>
</protein>
<sequence>MACRCPSRARSHPRRDTPCVSNAILGQHDANVPTKRHRRRTVCQTRAARGTMLATPTKPRTTNKHKRLAIDRITVHGVRRSFKSPCTCKIMDVPCRESGNTRPLIRGNTPCRTHVSGFEPPGSLALAAREISPWRLPMRSARNTPLFPEIHLPTSSRPRHYTVRAHTYAWMDTFGGGTAPCLSVHGHWLENAGFKVGASVNVEATVGQLLITLLEFPDSTEPRHSSAFERHIAKLARAKPGDHVEHDHPGWLVREKILAPMGASTLDFAHAIGVSQDFAECFLAGDHDVDPDLAQRLGPFCHTSQRLWLELQHKHRSVTWS</sequence>
<gene>
    <name evidence="3" type="ORF">ACEU0G_003072</name>
</gene>
<reference evidence="3 4" key="1">
    <citation type="submission" date="2024-09" db="EMBL/GenBank/DDBJ databases">
        <authorList>
            <consortium name="All-Russian atlas of soil microorganisms"/>
            <consortium name="as a basis for the search for new antimicrobial producers and enzymes with unique properties"/>
            <person name="Sokolova E.A."/>
            <person name="Voronina E.N."/>
        </authorList>
    </citation>
    <scope>NUCLEOTIDE SEQUENCE [LARGE SCALE GENOMIC DNA]</scope>
    <source>
        <strain evidence="3 4">AF-22b-331.1</strain>
    </source>
</reference>
<evidence type="ECO:0000256" key="1">
    <source>
        <dbReference type="SAM" id="MobiDB-lite"/>
    </source>
</evidence>
<dbReference type="Gene3D" id="1.10.260.40">
    <property type="entry name" value="lambda repressor-like DNA-binding domains"/>
    <property type="match status" value="1"/>
</dbReference>
<evidence type="ECO:0000313" key="3">
    <source>
        <dbReference type="EMBL" id="MFG6109070.1"/>
    </source>
</evidence>
<name>A0ABW7CVS6_9GAMM</name>
<dbReference type="RefSeq" id="WP_394162582.1">
    <property type="nucleotide sequence ID" value="NZ_JBHGCJ010000004.1"/>
</dbReference>
<dbReference type="Pfam" id="PF08845">
    <property type="entry name" value="SymE_toxin"/>
    <property type="match status" value="1"/>
</dbReference>
<dbReference type="SUPFAM" id="SSF47413">
    <property type="entry name" value="lambda repressor-like DNA-binding domains"/>
    <property type="match status" value="1"/>
</dbReference>
<dbReference type="EMBL" id="JBHGCJ010000004">
    <property type="protein sequence ID" value="MFG6109070.1"/>
    <property type="molecule type" value="Genomic_DNA"/>
</dbReference>
<organism evidence="3 4">
    <name type="scientific">Stenotrophomonas nematodicola</name>
    <dbReference type="NCBI Taxonomy" id="2656746"/>
    <lineage>
        <taxon>Bacteria</taxon>
        <taxon>Pseudomonadati</taxon>
        <taxon>Pseudomonadota</taxon>
        <taxon>Gammaproteobacteria</taxon>
        <taxon>Lysobacterales</taxon>
        <taxon>Lysobacteraceae</taxon>
        <taxon>Stenotrophomonas</taxon>
    </lineage>
</organism>
<evidence type="ECO:0000313" key="4">
    <source>
        <dbReference type="Proteomes" id="UP001605261"/>
    </source>
</evidence>
<accession>A0ABW7CVS6</accession>
<feature type="region of interest" description="Disordered" evidence="1">
    <location>
        <begin position="1"/>
        <end position="20"/>
    </location>
</feature>
<dbReference type="InterPro" id="IPR010982">
    <property type="entry name" value="Lambda_DNA-bd_dom_sf"/>
</dbReference>
<evidence type="ECO:0000259" key="2">
    <source>
        <dbReference type="Pfam" id="PF08845"/>
    </source>
</evidence>
<dbReference type="Proteomes" id="UP001605261">
    <property type="component" value="Unassembled WGS sequence"/>
</dbReference>
<dbReference type="InterPro" id="IPR014944">
    <property type="entry name" value="Toxin_SymE-like"/>
</dbReference>
<keyword evidence="4" id="KW-1185">Reference proteome</keyword>
<comment type="caution">
    <text evidence="3">The sequence shown here is derived from an EMBL/GenBank/DDBJ whole genome shotgun (WGS) entry which is preliminary data.</text>
</comment>
<proteinExistence type="predicted"/>
<feature type="domain" description="Toxin SymE-like" evidence="2">
    <location>
        <begin position="159"/>
        <end position="212"/>
    </location>
</feature>